<evidence type="ECO:0000259" key="2">
    <source>
        <dbReference type="PROSITE" id="PS50206"/>
    </source>
</evidence>
<evidence type="ECO:0000256" key="1">
    <source>
        <dbReference type="SAM" id="Phobius"/>
    </source>
</evidence>
<dbReference type="PROSITE" id="PS50206">
    <property type="entry name" value="RHODANESE_3"/>
    <property type="match status" value="1"/>
</dbReference>
<reference evidence="3 4" key="2">
    <citation type="submission" date="2017-04" db="EMBL/GenBank/DDBJ databases">
        <title>CpG methylation of centromeres and impact of large insertions on vertebrate speciation.</title>
        <authorList>
            <person name="Ichikawa K."/>
            <person name="Yoshimura J."/>
            <person name="Morishita S."/>
        </authorList>
    </citation>
    <scope>NUCLEOTIDE SEQUENCE</scope>
    <source>
        <strain evidence="3 4">HNI</strain>
    </source>
</reference>
<proteinExistence type="predicted"/>
<dbReference type="SMART" id="SM00450">
    <property type="entry name" value="RHOD"/>
    <property type="match status" value="1"/>
</dbReference>
<reference evidence="3" key="4">
    <citation type="submission" date="2025-09" db="UniProtKB">
        <authorList>
            <consortium name="Ensembl"/>
        </authorList>
    </citation>
    <scope>IDENTIFICATION</scope>
    <source>
        <strain evidence="3">HNI</strain>
    </source>
</reference>
<accession>A0A3P9KW72</accession>
<feature type="transmembrane region" description="Helical" evidence="1">
    <location>
        <begin position="227"/>
        <end position="246"/>
    </location>
</feature>
<evidence type="ECO:0000313" key="3">
    <source>
        <dbReference type="Ensembl" id="ENSORLP00020012597.1"/>
    </source>
</evidence>
<dbReference type="InterPro" id="IPR036873">
    <property type="entry name" value="Rhodanese-like_dom_sf"/>
</dbReference>
<name>A0A3P9KW72_ORYLA</name>
<feature type="domain" description="Rhodanese" evidence="2">
    <location>
        <begin position="165"/>
        <end position="263"/>
    </location>
</feature>
<dbReference type="PANTHER" id="PTHR44086:SF4">
    <property type="entry name" value="THIOSULFATE SULFURTRANSFERASE_RHODANESE-LIKE DOMAIN-CONTAINING PROTEIN 1-RELATED"/>
    <property type="match status" value="1"/>
</dbReference>
<keyword evidence="1" id="KW-1133">Transmembrane helix</keyword>
<dbReference type="SUPFAM" id="SSF52821">
    <property type="entry name" value="Rhodanese/Cell cycle control phosphatase"/>
    <property type="match status" value="1"/>
</dbReference>
<dbReference type="Ensembl" id="ENSORLT00020019823.1">
    <property type="protein sequence ID" value="ENSORLP00020012597.1"/>
    <property type="gene ID" value="ENSORLG00020013517.1"/>
</dbReference>
<dbReference type="Proteomes" id="UP000265180">
    <property type="component" value="Chromosome 20"/>
</dbReference>
<reference key="1">
    <citation type="journal article" date="2007" name="Nature">
        <title>The medaka draft genome and insights into vertebrate genome evolution.</title>
        <authorList>
            <person name="Kasahara M."/>
            <person name="Naruse K."/>
            <person name="Sasaki S."/>
            <person name="Nakatani Y."/>
            <person name="Qu W."/>
            <person name="Ahsan B."/>
            <person name="Yamada T."/>
            <person name="Nagayasu Y."/>
            <person name="Doi K."/>
            <person name="Kasai Y."/>
            <person name="Jindo T."/>
            <person name="Kobayashi D."/>
            <person name="Shimada A."/>
            <person name="Toyoda A."/>
            <person name="Kuroki Y."/>
            <person name="Fujiyama A."/>
            <person name="Sasaki T."/>
            <person name="Shimizu A."/>
            <person name="Asakawa S."/>
            <person name="Shimizu N."/>
            <person name="Hashimoto S."/>
            <person name="Yang J."/>
            <person name="Lee Y."/>
            <person name="Matsushima K."/>
            <person name="Sugano S."/>
            <person name="Sakaizumi M."/>
            <person name="Narita T."/>
            <person name="Ohishi K."/>
            <person name="Haga S."/>
            <person name="Ohta F."/>
            <person name="Nomoto H."/>
            <person name="Nogata K."/>
            <person name="Morishita T."/>
            <person name="Endo T."/>
            <person name="Shin-I T."/>
            <person name="Takeda H."/>
            <person name="Morishita S."/>
            <person name="Kohara Y."/>
        </authorList>
    </citation>
    <scope>NUCLEOTIDE SEQUENCE [LARGE SCALE GENOMIC DNA]</scope>
    <source>
        <strain>Hd-rR</strain>
    </source>
</reference>
<sequence length="264" mass="29852">MSSITREKIQEYVKSTKNTIFIGLGHRTTQACYFKKLPEGGSIVKLTELYKNIEEEVSLDGIRTHVTGRRARWYSVVARQDCVMFSFQSAALVAAMLSAVVSRGLCQAVTQANLRSFPTFASSFARTFTAASPSSLSSSSCGGENKEENDQAFVVTHSQLKTMLTNRDIQLFDVRDPDEHQEGRIPQAVNLPLGVLEESLKLPSDHFEQRFKVKAPEKEDANIVKTYLYKHIFISSVFVFVLFFPYRARHYKGGYVEWVEQEGK</sequence>
<reference evidence="3" key="3">
    <citation type="submission" date="2025-08" db="UniProtKB">
        <authorList>
            <consortium name="Ensembl"/>
        </authorList>
    </citation>
    <scope>IDENTIFICATION</scope>
    <source>
        <strain evidence="3">HNI</strain>
    </source>
</reference>
<keyword evidence="1" id="KW-0812">Transmembrane</keyword>
<dbReference type="Gene3D" id="3.40.250.10">
    <property type="entry name" value="Rhodanese-like domain"/>
    <property type="match status" value="1"/>
</dbReference>
<protein>
    <submittedName>
        <fullName evidence="3">Si:ch211-161h7.8</fullName>
    </submittedName>
</protein>
<dbReference type="Pfam" id="PF00581">
    <property type="entry name" value="Rhodanese"/>
    <property type="match status" value="1"/>
</dbReference>
<dbReference type="PANTHER" id="PTHR44086">
    <property type="entry name" value="THIOSULFATE SULFURTRANSFERASE RDL2, MITOCHONDRIAL-RELATED"/>
    <property type="match status" value="1"/>
</dbReference>
<dbReference type="AlphaFoldDB" id="A0A3P9KW72"/>
<evidence type="ECO:0000313" key="4">
    <source>
        <dbReference type="Proteomes" id="UP000265180"/>
    </source>
</evidence>
<keyword evidence="1" id="KW-0472">Membrane</keyword>
<organism evidence="3 4">
    <name type="scientific">Oryzias latipes</name>
    <name type="common">Japanese rice fish</name>
    <name type="synonym">Japanese killifish</name>
    <dbReference type="NCBI Taxonomy" id="8090"/>
    <lineage>
        <taxon>Eukaryota</taxon>
        <taxon>Metazoa</taxon>
        <taxon>Chordata</taxon>
        <taxon>Craniata</taxon>
        <taxon>Vertebrata</taxon>
        <taxon>Euteleostomi</taxon>
        <taxon>Actinopterygii</taxon>
        <taxon>Neopterygii</taxon>
        <taxon>Teleostei</taxon>
        <taxon>Neoteleostei</taxon>
        <taxon>Acanthomorphata</taxon>
        <taxon>Ovalentaria</taxon>
        <taxon>Atherinomorphae</taxon>
        <taxon>Beloniformes</taxon>
        <taxon>Adrianichthyidae</taxon>
        <taxon>Oryziinae</taxon>
        <taxon>Oryzias</taxon>
    </lineage>
</organism>
<dbReference type="InterPro" id="IPR001763">
    <property type="entry name" value="Rhodanese-like_dom"/>
</dbReference>